<proteinExistence type="predicted"/>
<dbReference type="Proteomes" id="UP000000305">
    <property type="component" value="Unassembled WGS sequence"/>
</dbReference>
<sequence>MFLTDFDISFVKSLNAEPMVLSNKFEGAKNAKTAVEQEKPLKEGEWNLKKGRFLMKAVSIVKLQDAKAMDGNPKKFYFSKTSPSVEAINRGIDVSVAKIKEKPLKEGEWNLKKGRFLMKAVSIVKLQDAKAMDGNPKKFYFSKTSPSVEAINRGIDVSVAKIKLMDTKIDSYHKTFHKFS</sequence>
<evidence type="ECO:0000313" key="1">
    <source>
        <dbReference type="EMBL" id="EFX77835.1"/>
    </source>
</evidence>
<dbReference type="OrthoDB" id="6400254at2759"/>
<reference evidence="1 2" key="1">
    <citation type="journal article" date="2011" name="Science">
        <title>The ecoresponsive genome of Daphnia pulex.</title>
        <authorList>
            <person name="Colbourne J.K."/>
            <person name="Pfrender M.E."/>
            <person name="Gilbert D."/>
            <person name="Thomas W.K."/>
            <person name="Tucker A."/>
            <person name="Oakley T.H."/>
            <person name="Tokishita S."/>
            <person name="Aerts A."/>
            <person name="Arnold G.J."/>
            <person name="Basu M.K."/>
            <person name="Bauer D.J."/>
            <person name="Caceres C.E."/>
            <person name="Carmel L."/>
            <person name="Casola C."/>
            <person name="Choi J.H."/>
            <person name="Detter J.C."/>
            <person name="Dong Q."/>
            <person name="Dusheyko S."/>
            <person name="Eads B.D."/>
            <person name="Frohlich T."/>
            <person name="Geiler-Samerotte K.A."/>
            <person name="Gerlach D."/>
            <person name="Hatcher P."/>
            <person name="Jogdeo S."/>
            <person name="Krijgsveld J."/>
            <person name="Kriventseva E.V."/>
            <person name="Kultz D."/>
            <person name="Laforsch C."/>
            <person name="Lindquist E."/>
            <person name="Lopez J."/>
            <person name="Manak J.R."/>
            <person name="Muller J."/>
            <person name="Pangilinan J."/>
            <person name="Patwardhan R.P."/>
            <person name="Pitluck S."/>
            <person name="Pritham E.J."/>
            <person name="Rechtsteiner A."/>
            <person name="Rho M."/>
            <person name="Rogozin I.B."/>
            <person name="Sakarya O."/>
            <person name="Salamov A."/>
            <person name="Schaack S."/>
            <person name="Shapiro H."/>
            <person name="Shiga Y."/>
            <person name="Skalitzky C."/>
            <person name="Smith Z."/>
            <person name="Souvorov A."/>
            <person name="Sung W."/>
            <person name="Tang Z."/>
            <person name="Tsuchiya D."/>
            <person name="Tu H."/>
            <person name="Vos H."/>
            <person name="Wang M."/>
            <person name="Wolf Y.I."/>
            <person name="Yamagata H."/>
            <person name="Yamada T."/>
            <person name="Ye Y."/>
            <person name="Shaw J.R."/>
            <person name="Andrews J."/>
            <person name="Crease T.J."/>
            <person name="Tang H."/>
            <person name="Lucas S.M."/>
            <person name="Robertson H.M."/>
            <person name="Bork P."/>
            <person name="Koonin E.V."/>
            <person name="Zdobnov E.M."/>
            <person name="Grigoriev I.V."/>
            <person name="Lynch M."/>
            <person name="Boore J.L."/>
        </authorList>
    </citation>
    <scope>NUCLEOTIDE SEQUENCE [LARGE SCALE GENOMIC DNA]</scope>
</reference>
<dbReference type="EMBL" id="GL732560">
    <property type="protein sequence ID" value="EFX77835.1"/>
    <property type="molecule type" value="Genomic_DNA"/>
</dbReference>
<dbReference type="InParanoid" id="E9GRU7"/>
<dbReference type="HOGENOM" id="CLU_1497741_0_0_1"/>
<protein>
    <submittedName>
        <fullName evidence="1">Uncharacterized protein</fullName>
    </submittedName>
</protein>
<organism evidence="1 2">
    <name type="scientific">Daphnia pulex</name>
    <name type="common">Water flea</name>
    <dbReference type="NCBI Taxonomy" id="6669"/>
    <lineage>
        <taxon>Eukaryota</taxon>
        <taxon>Metazoa</taxon>
        <taxon>Ecdysozoa</taxon>
        <taxon>Arthropoda</taxon>
        <taxon>Crustacea</taxon>
        <taxon>Branchiopoda</taxon>
        <taxon>Diplostraca</taxon>
        <taxon>Cladocera</taxon>
        <taxon>Anomopoda</taxon>
        <taxon>Daphniidae</taxon>
        <taxon>Daphnia</taxon>
    </lineage>
</organism>
<evidence type="ECO:0000313" key="2">
    <source>
        <dbReference type="Proteomes" id="UP000000305"/>
    </source>
</evidence>
<name>E9GRU7_DAPPU</name>
<gene>
    <name evidence="1" type="ORF">DAPPUDRAFT_105803</name>
</gene>
<accession>E9GRU7</accession>
<dbReference type="AlphaFoldDB" id="E9GRU7"/>
<keyword evidence="2" id="KW-1185">Reference proteome</keyword>
<dbReference type="KEGG" id="dpx:DAPPUDRAFT_105803"/>